<dbReference type="SUPFAM" id="SSF54106">
    <property type="entry name" value="LysM domain"/>
    <property type="match status" value="1"/>
</dbReference>
<dbReference type="NCBIfam" id="TIGR04410">
    <property type="entry name" value="Spiro_T2SS_lipo"/>
    <property type="match status" value="1"/>
</dbReference>
<dbReference type="InterPro" id="IPR016047">
    <property type="entry name" value="M23ase_b-sheet_dom"/>
</dbReference>
<dbReference type="GO" id="GO:0004222">
    <property type="term" value="F:metalloendopeptidase activity"/>
    <property type="evidence" value="ECO:0007669"/>
    <property type="project" value="TreeGrafter"/>
</dbReference>
<evidence type="ECO:0000313" key="3">
    <source>
        <dbReference type="Proteomes" id="UP000012220"/>
    </source>
</evidence>
<dbReference type="Gene3D" id="3.10.350.10">
    <property type="entry name" value="LysM domain"/>
    <property type="match status" value="1"/>
</dbReference>
<gene>
    <name evidence="2" type="ORF">LEP1GSC115_3606</name>
</gene>
<dbReference type="PANTHER" id="PTHR21666:SF286">
    <property type="entry name" value="LIPOPROTEIN NLPD"/>
    <property type="match status" value="1"/>
</dbReference>
<dbReference type="InterPro" id="IPR050570">
    <property type="entry name" value="Cell_wall_metabolism_enzyme"/>
</dbReference>
<dbReference type="Proteomes" id="UP000012220">
    <property type="component" value="Unassembled WGS sequence"/>
</dbReference>
<organism evidence="2 3">
    <name type="scientific">Leptospira interrogans serovar Australis str. 200703203</name>
    <dbReference type="NCBI Taxonomy" id="1085541"/>
    <lineage>
        <taxon>Bacteria</taxon>
        <taxon>Pseudomonadati</taxon>
        <taxon>Spirochaetota</taxon>
        <taxon>Spirochaetia</taxon>
        <taxon>Leptospirales</taxon>
        <taxon>Leptospiraceae</taxon>
        <taxon>Leptospira</taxon>
    </lineage>
</organism>
<sequence>MFRIAVFLLPSVFIFLAGCGNRLIRKDAVAQINEHYSEKIYYLTKDKKVSNTETFKKGMLVRIYVESTPSMVKIKCYPADHKREYAIGRMILYQLNDEYSGKKITVEDLDKLIANELVEYKKKNKSSRSGGSRSDVSESDTKKVNGKLFFIFLISYLVFGSIFADPLKNYDAEISEYTNKDSSFFSDKEERKIKQLFSQSPENWQEEKYSLNYHKDKSNLELPSFINVNRVISSKIVNHSGIIYKNYVVKPKDSLSKIAREMKTSVQKIVSANGLKKNSTLQVGLNLSIPVQVRNASREKVEFHKLFVHPVLNARVTSRYGRRKDPFHTGSGGFHTGLDFAGAQGAPILASADGVVSFAGVNGGYGNTVIIDHDNGYKTMYAHCSKITIEQGTRVSTGTVIGAIGRTGSATGPHLHFEVFLNGSRVNPDVALKKALKIVTPLDPGKFARL</sequence>
<dbReference type="Gene3D" id="2.70.70.10">
    <property type="entry name" value="Glucose Permease (Domain IIA)"/>
    <property type="match status" value="1"/>
</dbReference>
<dbReference type="EMBL" id="AHNY02000012">
    <property type="protein sequence ID" value="EMY27741.1"/>
    <property type="molecule type" value="Genomic_DNA"/>
</dbReference>
<name>N1UVT8_LEPIR</name>
<dbReference type="PROSITE" id="PS51782">
    <property type="entry name" value="LYSM"/>
    <property type="match status" value="1"/>
</dbReference>
<protein>
    <submittedName>
        <fullName evidence="2">Type II secretion system-associated lipoprotein</fullName>
    </submittedName>
</protein>
<dbReference type="AlphaFoldDB" id="N1UVT8"/>
<dbReference type="CDD" id="cd00118">
    <property type="entry name" value="LysM"/>
    <property type="match status" value="1"/>
</dbReference>
<dbReference type="SMART" id="SM00257">
    <property type="entry name" value="LysM"/>
    <property type="match status" value="1"/>
</dbReference>
<dbReference type="InterPro" id="IPR036779">
    <property type="entry name" value="LysM_dom_sf"/>
</dbReference>
<evidence type="ECO:0000259" key="1">
    <source>
        <dbReference type="PROSITE" id="PS51782"/>
    </source>
</evidence>
<dbReference type="InterPro" id="IPR018392">
    <property type="entry name" value="LysM"/>
</dbReference>
<proteinExistence type="predicted"/>
<dbReference type="FunFam" id="2.70.70.10:FF:000010">
    <property type="entry name" value="M23 family peptidase"/>
    <property type="match status" value="1"/>
</dbReference>
<dbReference type="PROSITE" id="PS51257">
    <property type="entry name" value="PROKAR_LIPOPROTEIN"/>
    <property type="match status" value="1"/>
</dbReference>
<dbReference type="CDD" id="cd12797">
    <property type="entry name" value="M23_peptidase"/>
    <property type="match status" value="1"/>
</dbReference>
<comment type="caution">
    <text evidence="2">The sequence shown here is derived from an EMBL/GenBank/DDBJ whole genome shotgun (WGS) entry which is preliminary data.</text>
</comment>
<dbReference type="Pfam" id="PF01476">
    <property type="entry name" value="LysM"/>
    <property type="match status" value="1"/>
</dbReference>
<dbReference type="BioCyc" id="LINT1085541:G11IQ-3395-MONOMER"/>
<dbReference type="InterPro" id="IPR030924">
    <property type="entry name" value="Spiro_T2SS_lipo"/>
</dbReference>
<dbReference type="PANTHER" id="PTHR21666">
    <property type="entry name" value="PEPTIDASE-RELATED"/>
    <property type="match status" value="1"/>
</dbReference>
<reference evidence="2 3" key="1">
    <citation type="submission" date="2013-02" db="EMBL/GenBank/DDBJ databases">
        <authorList>
            <person name="Harkins D.M."/>
            <person name="Durkin A.S."/>
            <person name="Brinkac L.M."/>
            <person name="Haft D.H."/>
            <person name="Selengut J.D."/>
            <person name="Sanka R."/>
            <person name="DePew J."/>
            <person name="Purushe J."/>
            <person name="Picardeau M."/>
            <person name="Werts C."/>
            <person name="Goarant C."/>
            <person name="Vinetz J.M."/>
            <person name="Sutton G.G."/>
            <person name="Nierman W.C."/>
            <person name="Fouts D.E."/>
        </authorList>
    </citation>
    <scope>NUCLEOTIDE SEQUENCE [LARGE SCALE GENOMIC DNA]</scope>
    <source>
        <strain evidence="2 3">200703203</strain>
    </source>
</reference>
<dbReference type="Pfam" id="PF01551">
    <property type="entry name" value="Peptidase_M23"/>
    <property type="match status" value="1"/>
</dbReference>
<feature type="domain" description="LysM" evidence="1">
    <location>
        <begin position="245"/>
        <end position="289"/>
    </location>
</feature>
<dbReference type="SUPFAM" id="SSF51261">
    <property type="entry name" value="Duplicated hybrid motif"/>
    <property type="match status" value="1"/>
</dbReference>
<accession>N1UVT8</accession>
<keyword evidence="2" id="KW-0449">Lipoprotein</keyword>
<evidence type="ECO:0000313" key="2">
    <source>
        <dbReference type="EMBL" id="EMY27741.1"/>
    </source>
</evidence>
<dbReference type="InterPro" id="IPR011055">
    <property type="entry name" value="Dup_hybrid_motif"/>
</dbReference>